<dbReference type="EMBL" id="CP041614">
    <property type="protein sequence ID" value="QDO85739.1"/>
    <property type="molecule type" value="Genomic_DNA"/>
</dbReference>
<sequence>MKPLFCHFGRGWVPSDVQTVMSLLGQLITQVRRGVLAPCFQTLNGIGLFNCAVILLACSLVSQPANAELTIQSQFSRELIIMDLSVHDPKMLVEALNTKFKQHAGHANNTKIFFLKPYKEPLLQIKNIIQTTTNIAHISIISHASNGALFLSERWVDKQYISARKTLMLEIGDLLQPGTVLNLYGCNQGSERLSRSFVDTLAKLTSLDVATSIDITGELSEGRNWELEYRVGDMELASKVNAGASKAIHQP</sequence>
<reference evidence="2 3" key="1">
    <citation type="submission" date="2019-07" db="EMBL/GenBank/DDBJ databases">
        <title>Shewanella sp. YLB-06 whole genomic sequence.</title>
        <authorList>
            <person name="Yu L."/>
        </authorList>
    </citation>
    <scope>NUCLEOTIDE SEQUENCE [LARGE SCALE GENOMIC DNA]</scope>
    <source>
        <strain evidence="2 3">YLB-06</strain>
    </source>
</reference>
<accession>A0ABX5X388</accession>
<dbReference type="InterPro" id="IPR025592">
    <property type="entry name" value="DUF4347"/>
</dbReference>
<evidence type="ECO:0000313" key="2">
    <source>
        <dbReference type="EMBL" id="QDO85739.1"/>
    </source>
</evidence>
<evidence type="ECO:0000259" key="1">
    <source>
        <dbReference type="Pfam" id="PF14252"/>
    </source>
</evidence>
<dbReference type="Pfam" id="PF14252">
    <property type="entry name" value="DUF4347"/>
    <property type="match status" value="1"/>
</dbReference>
<keyword evidence="3" id="KW-1185">Reference proteome</keyword>
<proteinExistence type="predicted"/>
<dbReference type="Proteomes" id="UP000315947">
    <property type="component" value="Chromosome"/>
</dbReference>
<evidence type="ECO:0000313" key="3">
    <source>
        <dbReference type="Proteomes" id="UP000315947"/>
    </source>
</evidence>
<protein>
    <submittedName>
        <fullName evidence="2">DUF4347 domain-containing protein</fullName>
    </submittedName>
</protein>
<feature type="domain" description="DUF4347" evidence="1">
    <location>
        <begin position="79"/>
        <end position="244"/>
    </location>
</feature>
<organism evidence="2 3">
    <name type="scientific">Shewanella psychropiezotolerans</name>
    <dbReference type="NCBI Taxonomy" id="2593655"/>
    <lineage>
        <taxon>Bacteria</taxon>
        <taxon>Pseudomonadati</taxon>
        <taxon>Pseudomonadota</taxon>
        <taxon>Gammaproteobacteria</taxon>
        <taxon>Alteromonadales</taxon>
        <taxon>Shewanellaceae</taxon>
        <taxon>Shewanella</taxon>
    </lineage>
</organism>
<gene>
    <name evidence="2" type="ORF">FM037_23815</name>
</gene>
<dbReference type="RefSeq" id="WP_144048053.1">
    <property type="nucleotide sequence ID" value="NZ_CP041614.1"/>
</dbReference>
<name>A0ABX5X388_9GAMM</name>